<reference evidence="1" key="1">
    <citation type="journal article" date="2012" name="Nat. Biotechnol.">
        <title>Reference genome sequence of the model plant Setaria.</title>
        <authorList>
            <person name="Bennetzen J.L."/>
            <person name="Schmutz J."/>
            <person name="Wang H."/>
            <person name="Percifield R."/>
            <person name="Hawkins J."/>
            <person name="Pontaroli A.C."/>
            <person name="Estep M."/>
            <person name="Feng L."/>
            <person name="Vaughn J.N."/>
            <person name="Grimwood J."/>
            <person name="Jenkins J."/>
            <person name="Barry K."/>
            <person name="Lindquist E."/>
            <person name="Hellsten U."/>
            <person name="Deshpande S."/>
            <person name="Wang X."/>
            <person name="Wu X."/>
            <person name="Mitros T."/>
            <person name="Triplett J."/>
            <person name="Yang X."/>
            <person name="Ye C.Y."/>
            <person name="Mauro-Herrera M."/>
            <person name="Wang L."/>
            <person name="Li P."/>
            <person name="Sharma M."/>
            <person name="Sharma R."/>
            <person name="Ronald P.C."/>
            <person name="Panaud O."/>
            <person name="Kellogg E.A."/>
            <person name="Brutnell T.P."/>
            <person name="Doust A.N."/>
            <person name="Tuskan G.A."/>
            <person name="Rokhsar D."/>
            <person name="Devos K.M."/>
        </authorList>
    </citation>
    <scope>NUCLEOTIDE SEQUENCE [LARGE SCALE GENOMIC DNA]</scope>
    <source>
        <strain evidence="1">Yugu1</strain>
    </source>
</reference>
<evidence type="ECO:0000313" key="1">
    <source>
        <dbReference type="EMBL" id="RCV06050.1"/>
    </source>
</evidence>
<proteinExistence type="predicted"/>
<sequence>MEEGLRRLPDAWIRDMDGQSADGAKGPRRRGWSFGCLGHQHGSNPPWSGIGWFVYLVCLVWGCQVRQFHCSGLNSRLVEEMGGGNMFVLCRNLHLVSPDFSPSFWFDL</sequence>
<gene>
    <name evidence="1" type="ORF">SETIT_1G132400v2</name>
</gene>
<protein>
    <submittedName>
        <fullName evidence="1">Uncharacterized protein</fullName>
    </submittedName>
</protein>
<organism evidence="1">
    <name type="scientific">Setaria italica</name>
    <name type="common">Foxtail millet</name>
    <name type="synonym">Panicum italicum</name>
    <dbReference type="NCBI Taxonomy" id="4555"/>
    <lineage>
        <taxon>Eukaryota</taxon>
        <taxon>Viridiplantae</taxon>
        <taxon>Streptophyta</taxon>
        <taxon>Embryophyta</taxon>
        <taxon>Tracheophyta</taxon>
        <taxon>Spermatophyta</taxon>
        <taxon>Magnoliopsida</taxon>
        <taxon>Liliopsida</taxon>
        <taxon>Poales</taxon>
        <taxon>Poaceae</taxon>
        <taxon>PACMAD clade</taxon>
        <taxon>Panicoideae</taxon>
        <taxon>Panicodae</taxon>
        <taxon>Paniceae</taxon>
        <taxon>Cenchrinae</taxon>
        <taxon>Setaria</taxon>
    </lineage>
</organism>
<dbReference type="AlphaFoldDB" id="A0A368PM16"/>
<reference evidence="1" key="2">
    <citation type="submission" date="2015-07" db="EMBL/GenBank/DDBJ databases">
        <authorList>
            <person name="Noorani M."/>
        </authorList>
    </citation>
    <scope>NUCLEOTIDE SEQUENCE</scope>
    <source>
        <strain evidence="1">Yugu1</strain>
    </source>
</reference>
<accession>A0A368PM16</accession>
<name>A0A368PM16_SETIT</name>
<dbReference type="EMBL" id="CM003528">
    <property type="protein sequence ID" value="RCV06050.1"/>
    <property type="molecule type" value="Genomic_DNA"/>
</dbReference>